<evidence type="ECO:0000313" key="1">
    <source>
        <dbReference type="EMBL" id="QDU79624.1"/>
    </source>
</evidence>
<dbReference type="InterPro" id="IPR006311">
    <property type="entry name" value="TAT_signal"/>
</dbReference>
<dbReference type="Proteomes" id="UP000317178">
    <property type="component" value="Chromosome"/>
</dbReference>
<dbReference type="PROSITE" id="PS51318">
    <property type="entry name" value="TAT"/>
    <property type="match status" value="1"/>
</dbReference>
<dbReference type="InterPro" id="IPR010869">
    <property type="entry name" value="DUF1501"/>
</dbReference>
<dbReference type="EMBL" id="CP036281">
    <property type="protein sequence ID" value="QDU79624.1"/>
    <property type="molecule type" value="Genomic_DNA"/>
</dbReference>
<dbReference type="Pfam" id="PF07394">
    <property type="entry name" value="DUF1501"/>
    <property type="match status" value="1"/>
</dbReference>
<dbReference type="InterPro" id="IPR017850">
    <property type="entry name" value="Alkaline_phosphatase_core_sf"/>
</dbReference>
<evidence type="ECO:0000313" key="2">
    <source>
        <dbReference type="Proteomes" id="UP000317178"/>
    </source>
</evidence>
<proteinExistence type="predicted"/>
<dbReference type="Gene3D" id="3.40.720.10">
    <property type="entry name" value="Alkaline Phosphatase, subunit A"/>
    <property type="match status" value="1"/>
</dbReference>
<dbReference type="SUPFAM" id="SSF53649">
    <property type="entry name" value="Alkaline phosphatase-like"/>
    <property type="match status" value="1"/>
</dbReference>
<keyword evidence="2" id="KW-1185">Reference proteome</keyword>
<sequence>MNIMNHHPNSAESSLNRREWLARSGMGLGTLGLAGLMVDPAQAATAEPDLPTSPMMSKQPQFAAKAKHVIHIFLNGGCSHVDTFDPKPMLTKYHGKELPAQNLRTERKTGAALGSPFQFQKYGESGIEVSELFKHTAESIDDVAVVRSMHANVPNHEPSLLLMNCGDQNLVRPSVGSWVTYGLGTENQNLPGFIVMCPGGYPIGESINWRSAFLPGVFQGTHIDPKHTEIEKLIENIRNHTQSTEEQRKQIDLLQQLNKMHMTEGREGDDRLEARIHSYELAYRMQMQATDAFDIENEPKHIREMYGDGVQARQILIARRLVERGVRYVQLWHGAGQPWDSHDDIEKNHRRLAGECDQAIGALLKDLKQRGLLKDTLVMIGGEFGRTPTVELPQAGANAGKINGRDHNHYGFTMLLAGGGIKGGQAYGATDDFGFQAVENKVHVHDLHATVLKLLGFDHEKLTYRYSGRDFRLTDVHGKVVEDLIA</sequence>
<organism evidence="1 2">
    <name type="scientific">Polystyrenella longa</name>
    <dbReference type="NCBI Taxonomy" id="2528007"/>
    <lineage>
        <taxon>Bacteria</taxon>
        <taxon>Pseudomonadati</taxon>
        <taxon>Planctomycetota</taxon>
        <taxon>Planctomycetia</taxon>
        <taxon>Planctomycetales</taxon>
        <taxon>Planctomycetaceae</taxon>
        <taxon>Polystyrenella</taxon>
    </lineage>
</organism>
<dbReference type="PANTHER" id="PTHR43737">
    <property type="entry name" value="BLL7424 PROTEIN"/>
    <property type="match status" value="1"/>
</dbReference>
<dbReference type="PANTHER" id="PTHR43737:SF1">
    <property type="entry name" value="DUF1501 DOMAIN-CONTAINING PROTEIN"/>
    <property type="match status" value="1"/>
</dbReference>
<protein>
    <recommendedName>
        <fullName evidence="3">Sulfatase</fullName>
    </recommendedName>
</protein>
<evidence type="ECO:0008006" key="3">
    <source>
        <dbReference type="Google" id="ProtNLM"/>
    </source>
</evidence>
<dbReference type="AlphaFoldDB" id="A0A518CKB3"/>
<name>A0A518CKB3_9PLAN</name>
<gene>
    <name evidence="1" type="ORF">Pla110_13350</name>
</gene>
<accession>A0A518CKB3</accession>
<reference evidence="1 2" key="1">
    <citation type="submission" date="2019-02" db="EMBL/GenBank/DDBJ databases">
        <title>Deep-cultivation of Planctomycetes and their phenomic and genomic characterization uncovers novel biology.</title>
        <authorList>
            <person name="Wiegand S."/>
            <person name="Jogler M."/>
            <person name="Boedeker C."/>
            <person name="Pinto D."/>
            <person name="Vollmers J."/>
            <person name="Rivas-Marin E."/>
            <person name="Kohn T."/>
            <person name="Peeters S.H."/>
            <person name="Heuer A."/>
            <person name="Rast P."/>
            <person name="Oberbeckmann S."/>
            <person name="Bunk B."/>
            <person name="Jeske O."/>
            <person name="Meyerdierks A."/>
            <person name="Storesund J.E."/>
            <person name="Kallscheuer N."/>
            <person name="Luecker S."/>
            <person name="Lage O.M."/>
            <person name="Pohl T."/>
            <person name="Merkel B.J."/>
            <person name="Hornburger P."/>
            <person name="Mueller R.-W."/>
            <person name="Bruemmer F."/>
            <person name="Labrenz M."/>
            <person name="Spormann A.M."/>
            <person name="Op den Camp H."/>
            <person name="Overmann J."/>
            <person name="Amann R."/>
            <person name="Jetten M.S.M."/>
            <person name="Mascher T."/>
            <person name="Medema M.H."/>
            <person name="Devos D.P."/>
            <person name="Kaster A.-K."/>
            <person name="Ovreas L."/>
            <person name="Rohde M."/>
            <person name="Galperin M.Y."/>
            <person name="Jogler C."/>
        </authorList>
    </citation>
    <scope>NUCLEOTIDE SEQUENCE [LARGE SCALE GENOMIC DNA]</scope>
    <source>
        <strain evidence="1 2">Pla110</strain>
    </source>
</reference>
<dbReference type="KEGG" id="plon:Pla110_13350"/>